<reference evidence="1 2" key="1">
    <citation type="journal article" date="2020" name="ISME J.">
        <title>Uncovering the hidden diversity of litter-decomposition mechanisms in mushroom-forming fungi.</title>
        <authorList>
            <person name="Floudas D."/>
            <person name="Bentzer J."/>
            <person name="Ahren D."/>
            <person name="Johansson T."/>
            <person name="Persson P."/>
            <person name="Tunlid A."/>
        </authorList>
    </citation>
    <scope>NUCLEOTIDE SEQUENCE [LARGE SCALE GENOMIC DNA]</scope>
    <source>
        <strain evidence="1 2">CBS 661.87</strain>
    </source>
</reference>
<comment type="caution">
    <text evidence="1">The sequence shown here is derived from an EMBL/GenBank/DDBJ whole genome shotgun (WGS) entry which is preliminary data.</text>
</comment>
<sequence length="181" mass="20672">MTTPSQNQTRSLVYRLLLPFHTSEHLQSSDMSPSRKELLTSAQLFCEDFANKEDITTLISHFSTTHQVTAIEHGEAFLAPFLGRVFTGLAEVQKYFETIASLLSYENMRFSEFVVDPEARKAAMKGRAQFTWLSTGESWDETFTYMLDFDEGNKVIRYQVWADSGAAYLASRGKLDETRKN</sequence>
<evidence type="ECO:0000313" key="1">
    <source>
        <dbReference type="EMBL" id="KAF5388000.1"/>
    </source>
</evidence>
<gene>
    <name evidence="1" type="ORF">D9615_000093</name>
</gene>
<dbReference type="SUPFAM" id="SSF54427">
    <property type="entry name" value="NTF2-like"/>
    <property type="match status" value="1"/>
</dbReference>
<dbReference type="Gene3D" id="3.10.450.50">
    <property type="match status" value="1"/>
</dbReference>
<keyword evidence="2" id="KW-1185">Reference proteome</keyword>
<dbReference type="InterPro" id="IPR032710">
    <property type="entry name" value="NTF2-like_dom_sf"/>
</dbReference>
<dbReference type="AlphaFoldDB" id="A0A8H5HRA5"/>
<dbReference type="Proteomes" id="UP000565441">
    <property type="component" value="Unassembled WGS sequence"/>
</dbReference>
<dbReference type="EMBL" id="JAACJP010000001">
    <property type="protein sequence ID" value="KAF5388000.1"/>
    <property type="molecule type" value="Genomic_DNA"/>
</dbReference>
<protein>
    <submittedName>
        <fullName evidence="1">Uncharacterized protein</fullName>
    </submittedName>
</protein>
<dbReference type="OrthoDB" id="3352776at2759"/>
<evidence type="ECO:0000313" key="2">
    <source>
        <dbReference type="Proteomes" id="UP000565441"/>
    </source>
</evidence>
<proteinExistence type="predicted"/>
<accession>A0A8H5HRA5</accession>
<organism evidence="1 2">
    <name type="scientific">Tricholomella constricta</name>
    <dbReference type="NCBI Taxonomy" id="117010"/>
    <lineage>
        <taxon>Eukaryota</taxon>
        <taxon>Fungi</taxon>
        <taxon>Dikarya</taxon>
        <taxon>Basidiomycota</taxon>
        <taxon>Agaricomycotina</taxon>
        <taxon>Agaricomycetes</taxon>
        <taxon>Agaricomycetidae</taxon>
        <taxon>Agaricales</taxon>
        <taxon>Tricholomatineae</taxon>
        <taxon>Lyophyllaceae</taxon>
        <taxon>Tricholomella</taxon>
    </lineage>
</organism>
<name>A0A8H5HRA5_9AGAR</name>